<evidence type="ECO:0000256" key="3">
    <source>
        <dbReference type="ARBA" id="ARBA00048731"/>
    </source>
</evidence>
<dbReference type="PROSITE" id="PS51671">
    <property type="entry name" value="ACT"/>
    <property type="match status" value="1"/>
</dbReference>
<dbReference type="FunFam" id="3.30.1330.90:FF:000003">
    <property type="entry name" value="D-3-phosphoglycerate dehydrogenase"/>
    <property type="match status" value="1"/>
</dbReference>
<feature type="non-terminal residue" evidence="5">
    <location>
        <position position="1"/>
    </location>
</feature>
<name>A0A382F7U2_9ZZZZ</name>
<dbReference type="InterPro" id="IPR045626">
    <property type="entry name" value="PGDH_ASB_dom"/>
</dbReference>
<comment type="pathway">
    <text evidence="1">Amino-acid biosynthesis; L-serine biosynthesis; L-serine from 3-phospho-D-glycerate: step 1/3.</text>
</comment>
<evidence type="ECO:0000256" key="1">
    <source>
        <dbReference type="ARBA" id="ARBA00005216"/>
    </source>
</evidence>
<dbReference type="EC" id="1.1.1.95" evidence="2"/>
<dbReference type="SUPFAM" id="SSF55021">
    <property type="entry name" value="ACT-like"/>
    <property type="match status" value="1"/>
</dbReference>
<dbReference type="Gene3D" id="3.30.70.260">
    <property type="match status" value="1"/>
</dbReference>
<proteinExistence type="predicted"/>
<comment type="catalytic activity">
    <reaction evidence="3">
        <text>(2R)-3-phosphoglycerate + NAD(+) = 3-phosphooxypyruvate + NADH + H(+)</text>
        <dbReference type="Rhea" id="RHEA:12641"/>
        <dbReference type="ChEBI" id="CHEBI:15378"/>
        <dbReference type="ChEBI" id="CHEBI:18110"/>
        <dbReference type="ChEBI" id="CHEBI:57540"/>
        <dbReference type="ChEBI" id="CHEBI:57945"/>
        <dbReference type="ChEBI" id="CHEBI:58272"/>
        <dbReference type="EC" id="1.1.1.95"/>
    </reaction>
</comment>
<evidence type="ECO:0000313" key="5">
    <source>
        <dbReference type="EMBL" id="SVB58739.1"/>
    </source>
</evidence>
<feature type="domain" description="ACT" evidence="4">
    <location>
        <begin position="171"/>
        <end position="243"/>
    </location>
</feature>
<evidence type="ECO:0000256" key="2">
    <source>
        <dbReference type="ARBA" id="ARBA00013143"/>
    </source>
</evidence>
<reference evidence="5" key="1">
    <citation type="submission" date="2018-05" db="EMBL/GenBank/DDBJ databases">
        <authorList>
            <person name="Lanie J.A."/>
            <person name="Ng W.-L."/>
            <person name="Kazmierczak K.M."/>
            <person name="Andrzejewski T.M."/>
            <person name="Davidsen T.M."/>
            <person name="Wayne K.J."/>
            <person name="Tettelin H."/>
            <person name="Glass J.I."/>
            <person name="Rusch D."/>
            <person name="Podicherti R."/>
            <person name="Tsui H.-C.T."/>
            <person name="Winkler M.E."/>
        </authorList>
    </citation>
    <scope>NUCLEOTIDE SEQUENCE</scope>
</reference>
<accession>A0A382F7U2</accession>
<protein>
    <recommendedName>
        <fullName evidence="2">phosphoglycerate dehydrogenase</fullName>
        <ecNumber evidence="2">1.1.1.95</ecNumber>
    </recommendedName>
</protein>
<dbReference type="Pfam" id="PF19304">
    <property type="entry name" value="PGDH_inter"/>
    <property type="match status" value="1"/>
</dbReference>
<dbReference type="Pfam" id="PF01842">
    <property type="entry name" value="ACT"/>
    <property type="match status" value="1"/>
</dbReference>
<dbReference type="GO" id="GO:0004617">
    <property type="term" value="F:phosphoglycerate dehydrogenase activity"/>
    <property type="evidence" value="ECO:0007669"/>
    <property type="project" value="UniProtKB-EC"/>
</dbReference>
<organism evidence="5">
    <name type="scientific">marine metagenome</name>
    <dbReference type="NCBI Taxonomy" id="408172"/>
    <lineage>
        <taxon>unclassified sequences</taxon>
        <taxon>metagenomes</taxon>
        <taxon>ecological metagenomes</taxon>
    </lineage>
</organism>
<gene>
    <name evidence="5" type="ORF">METZ01_LOCUS211593</name>
</gene>
<dbReference type="InterPro" id="IPR002912">
    <property type="entry name" value="ACT_dom"/>
</dbReference>
<dbReference type="AlphaFoldDB" id="A0A382F7U2"/>
<dbReference type="SUPFAM" id="SSF143548">
    <property type="entry name" value="Serine metabolism enzymes domain"/>
    <property type="match status" value="1"/>
</dbReference>
<dbReference type="Gene3D" id="3.30.1330.90">
    <property type="entry name" value="D-3-phosphoglycerate dehydrogenase, domain 3"/>
    <property type="match status" value="1"/>
</dbReference>
<dbReference type="InterPro" id="IPR045865">
    <property type="entry name" value="ACT-like_dom_sf"/>
</dbReference>
<dbReference type="CDD" id="cd04902">
    <property type="entry name" value="ACT_3PGDH-xct"/>
    <property type="match status" value="1"/>
</dbReference>
<sequence>QEHVAKEIAQKVVDSLHGLPIDGAVNQPGMDQFDKLKPYLLLAERLGSFQAQLLESQILEGQITEIRIEYNGNIFKGDVNLLSAACQAGLLKPALHANINYVNASFFIRQRGIQVSETKKLTDDNFSNSITVTVVTDKMEQLVEGTSFGKNDTRIVRVDDLYLNAKLEGHIILIYNLDIPGMIGRIGTVLGKHQINIADMTCGRKQIGSLALMLINIGESISAKVMQEISELDNVTFAKQIKL</sequence>
<dbReference type="InterPro" id="IPR029009">
    <property type="entry name" value="ASB_dom_sf"/>
</dbReference>
<dbReference type="FunFam" id="3.30.70.260:FF:000008">
    <property type="entry name" value="D-3-phosphoglycerate dehydrogenase, chloroplastic"/>
    <property type="match status" value="1"/>
</dbReference>
<dbReference type="EMBL" id="UINC01048330">
    <property type="protein sequence ID" value="SVB58739.1"/>
    <property type="molecule type" value="Genomic_DNA"/>
</dbReference>
<evidence type="ECO:0000259" key="4">
    <source>
        <dbReference type="PROSITE" id="PS51671"/>
    </source>
</evidence>